<accession>X0UKD8</accession>
<evidence type="ECO:0008006" key="2">
    <source>
        <dbReference type="Google" id="ProtNLM"/>
    </source>
</evidence>
<name>X0UKD8_9ZZZZ</name>
<sequence length="174" mass="19968">MINKFTHSPVFPIVPCYTERQLLDVQATMDYARYLAENGAEILMTTSGTTQYNLLSNAEIFSTNRALGGQWQNKTIIMGLKAESFIATQAIIREYNKGNFNDNTFLMLQYPDRYYNDDIIERYFHILAECSDYPLLIHCKPLQHGVTGKTHDYTAELINKICSHKNIVGVKEET</sequence>
<dbReference type="Gene3D" id="3.20.20.70">
    <property type="entry name" value="Aldolase class I"/>
    <property type="match status" value="1"/>
</dbReference>
<dbReference type="InterPro" id="IPR013785">
    <property type="entry name" value="Aldolase_TIM"/>
</dbReference>
<evidence type="ECO:0000313" key="1">
    <source>
        <dbReference type="EMBL" id="GAG06284.1"/>
    </source>
</evidence>
<reference evidence="1" key="1">
    <citation type="journal article" date="2014" name="Front. Microbiol.">
        <title>High frequency of phylogenetically diverse reductive dehalogenase-homologous genes in deep subseafloor sedimentary metagenomes.</title>
        <authorList>
            <person name="Kawai M."/>
            <person name="Futagami T."/>
            <person name="Toyoda A."/>
            <person name="Takaki Y."/>
            <person name="Nishi S."/>
            <person name="Hori S."/>
            <person name="Arai W."/>
            <person name="Tsubouchi T."/>
            <person name="Morono Y."/>
            <person name="Uchiyama I."/>
            <person name="Ito T."/>
            <person name="Fujiyama A."/>
            <person name="Inagaki F."/>
            <person name="Takami H."/>
        </authorList>
    </citation>
    <scope>NUCLEOTIDE SEQUENCE</scope>
    <source>
        <strain evidence="1">Expedition CK06-06</strain>
    </source>
</reference>
<proteinExistence type="predicted"/>
<dbReference type="SUPFAM" id="SSF51569">
    <property type="entry name" value="Aldolase"/>
    <property type="match status" value="1"/>
</dbReference>
<dbReference type="EMBL" id="BARS01021672">
    <property type="protein sequence ID" value="GAG06284.1"/>
    <property type="molecule type" value="Genomic_DNA"/>
</dbReference>
<organism evidence="1">
    <name type="scientific">marine sediment metagenome</name>
    <dbReference type="NCBI Taxonomy" id="412755"/>
    <lineage>
        <taxon>unclassified sequences</taxon>
        <taxon>metagenomes</taxon>
        <taxon>ecological metagenomes</taxon>
    </lineage>
</organism>
<dbReference type="AlphaFoldDB" id="X0UKD8"/>
<feature type="non-terminal residue" evidence="1">
    <location>
        <position position="174"/>
    </location>
</feature>
<protein>
    <recommendedName>
        <fullName evidence="2">Dihydrodipicolinate synthase family protein</fullName>
    </recommendedName>
</protein>
<gene>
    <name evidence="1" type="ORF">S01H1_34765</name>
</gene>
<comment type="caution">
    <text evidence="1">The sequence shown here is derived from an EMBL/GenBank/DDBJ whole genome shotgun (WGS) entry which is preliminary data.</text>
</comment>